<reference evidence="3" key="1">
    <citation type="submission" date="2021-03" db="EMBL/GenBank/DDBJ databases">
        <authorList>
            <person name="Tagirdzhanova G."/>
        </authorList>
    </citation>
    <scope>NUCLEOTIDE SEQUENCE</scope>
</reference>
<keyword evidence="4" id="KW-1185">Reference proteome</keyword>
<dbReference type="AlphaFoldDB" id="A0A8H3PHU2"/>
<accession>A0A8H3PHU2</accession>
<feature type="region of interest" description="Disordered" evidence="1">
    <location>
        <begin position="41"/>
        <end position="72"/>
    </location>
</feature>
<keyword evidence="2" id="KW-0812">Transmembrane</keyword>
<proteinExistence type="predicted"/>
<dbReference type="Proteomes" id="UP000664534">
    <property type="component" value="Unassembled WGS sequence"/>
</dbReference>
<evidence type="ECO:0000313" key="4">
    <source>
        <dbReference type="Proteomes" id="UP000664534"/>
    </source>
</evidence>
<organism evidence="3 4">
    <name type="scientific">Imshaugia aleurites</name>
    <dbReference type="NCBI Taxonomy" id="172621"/>
    <lineage>
        <taxon>Eukaryota</taxon>
        <taxon>Fungi</taxon>
        <taxon>Dikarya</taxon>
        <taxon>Ascomycota</taxon>
        <taxon>Pezizomycotina</taxon>
        <taxon>Lecanoromycetes</taxon>
        <taxon>OSLEUM clade</taxon>
        <taxon>Lecanoromycetidae</taxon>
        <taxon>Lecanorales</taxon>
        <taxon>Lecanorineae</taxon>
        <taxon>Parmeliaceae</taxon>
        <taxon>Imshaugia</taxon>
    </lineage>
</organism>
<evidence type="ECO:0000256" key="1">
    <source>
        <dbReference type="SAM" id="MobiDB-lite"/>
    </source>
</evidence>
<gene>
    <name evidence="3" type="ORF">IMSHALPRED_002816</name>
</gene>
<feature type="transmembrane region" description="Helical" evidence="2">
    <location>
        <begin position="82"/>
        <end position="105"/>
    </location>
</feature>
<feature type="compositionally biased region" description="Polar residues" evidence="1">
    <location>
        <begin position="42"/>
        <end position="51"/>
    </location>
</feature>
<sequence>MVGVINPVRSVRANLAIRTELMISRHMLAPRQSFPLERVLSSDVNPGTNADTPPSHPSSTQATTSSAAYTSHASPHKLSDGAIVGIVIGEIIVAILLGFPFFLLGRQKTMLQFMRRDQYQALGAQNPPKDQPDIRSPRSQMTAFPTASAMSDRKHPITANLLMTLLRTQGTQSKVLWPIHSP</sequence>
<name>A0A8H3PHU2_9LECA</name>
<keyword evidence="2" id="KW-0472">Membrane</keyword>
<dbReference type="EMBL" id="CAJPDT010000153">
    <property type="protein sequence ID" value="CAF9941626.1"/>
    <property type="molecule type" value="Genomic_DNA"/>
</dbReference>
<keyword evidence="2" id="KW-1133">Transmembrane helix</keyword>
<evidence type="ECO:0000313" key="3">
    <source>
        <dbReference type="EMBL" id="CAF9941626.1"/>
    </source>
</evidence>
<comment type="caution">
    <text evidence="3">The sequence shown here is derived from an EMBL/GenBank/DDBJ whole genome shotgun (WGS) entry which is preliminary data.</text>
</comment>
<protein>
    <submittedName>
        <fullName evidence="3">Uncharacterized protein</fullName>
    </submittedName>
</protein>
<evidence type="ECO:0000256" key="2">
    <source>
        <dbReference type="SAM" id="Phobius"/>
    </source>
</evidence>
<feature type="compositionally biased region" description="Low complexity" evidence="1">
    <location>
        <begin position="57"/>
        <end position="72"/>
    </location>
</feature>